<feature type="repeat" description="ANK" evidence="3">
    <location>
        <begin position="60"/>
        <end position="92"/>
    </location>
</feature>
<keyword evidence="6" id="KW-1185">Reference proteome</keyword>
<name>A0A0M3KCH8_ANISI</name>
<evidence type="ECO:0000256" key="1">
    <source>
        <dbReference type="ARBA" id="ARBA00022737"/>
    </source>
</evidence>
<sequence>MPHTPKKAAFSPLTVSPKKDDDKRATGFSVELMRAVLTNDEDGVLNLIDEDVDVNGLDDKGSSALHVAAFFGYESILISLIDAGARIGARDNLWVTPLHRACIRNNYSVVLALLERGASPRAQCKRFMTPLHLAAQNNAIKSGEILIAYAPDVIGQSLLLKLIAYLR</sequence>
<dbReference type="GO" id="GO:0085020">
    <property type="term" value="P:protein K6-linked ubiquitination"/>
    <property type="evidence" value="ECO:0007669"/>
    <property type="project" value="TreeGrafter"/>
</dbReference>
<dbReference type="PANTHER" id="PTHR24171:SF8">
    <property type="entry name" value="BRCA1-ASSOCIATED RING DOMAIN PROTEIN 1"/>
    <property type="match status" value="1"/>
</dbReference>
<evidence type="ECO:0000256" key="2">
    <source>
        <dbReference type="ARBA" id="ARBA00023043"/>
    </source>
</evidence>
<dbReference type="Pfam" id="PF12796">
    <property type="entry name" value="Ank_2"/>
    <property type="match status" value="1"/>
</dbReference>
<dbReference type="OrthoDB" id="5841750at2759"/>
<dbReference type="SUPFAM" id="SSF48403">
    <property type="entry name" value="Ankyrin repeat"/>
    <property type="match status" value="1"/>
</dbReference>
<organism evidence="7">
    <name type="scientific">Anisakis simplex</name>
    <name type="common">Herring worm</name>
    <dbReference type="NCBI Taxonomy" id="6269"/>
    <lineage>
        <taxon>Eukaryota</taxon>
        <taxon>Metazoa</taxon>
        <taxon>Ecdysozoa</taxon>
        <taxon>Nematoda</taxon>
        <taxon>Chromadorea</taxon>
        <taxon>Rhabditida</taxon>
        <taxon>Spirurina</taxon>
        <taxon>Ascaridomorpha</taxon>
        <taxon>Ascaridoidea</taxon>
        <taxon>Anisakidae</taxon>
        <taxon>Anisakis</taxon>
        <taxon>Anisakis simplex complex</taxon>
    </lineage>
</organism>
<keyword evidence="1" id="KW-0677">Repeat</keyword>
<feature type="repeat" description="ANK" evidence="3">
    <location>
        <begin position="96"/>
        <end position="125"/>
    </location>
</feature>
<dbReference type="GO" id="GO:0031436">
    <property type="term" value="C:BRCA1-BARD1 complex"/>
    <property type="evidence" value="ECO:0007669"/>
    <property type="project" value="TreeGrafter"/>
</dbReference>
<feature type="region of interest" description="Disordered" evidence="4">
    <location>
        <begin position="1"/>
        <end position="23"/>
    </location>
</feature>
<dbReference type="WBParaSite" id="ASIM_0001867801-mRNA-1">
    <property type="protein sequence ID" value="ASIM_0001867801-mRNA-1"/>
    <property type="gene ID" value="ASIM_0001867801"/>
</dbReference>
<gene>
    <name evidence="5" type="ORF">ASIM_LOCUS18079</name>
</gene>
<proteinExistence type="predicted"/>
<protein>
    <submittedName>
        <fullName evidence="7">ANK_REP_REGION domain-containing protein</fullName>
    </submittedName>
</protein>
<keyword evidence="2 3" id="KW-0040">ANK repeat</keyword>
<dbReference type="GO" id="GO:0004842">
    <property type="term" value="F:ubiquitin-protein transferase activity"/>
    <property type="evidence" value="ECO:0007669"/>
    <property type="project" value="TreeGrafter"/>
</dbReference>
<dbReference type="InterPro" id="IPR036770">
    <property type="entry name" value="Ankyrin_rpt-contain_sf"/>
</dbReference>
<dbReference type="EMBL" id="UYRR01035003">
    <property type="protein sequence ID" value="VDK63101.1"/>
    <property type="molecule type" value="Genomic_DNA"/>
</dbReference>
<dbReference type="InterPro" id="IPR002110">
    <property type="entry name" value="Ankyrin_rpt"/>
</dbReference>
<dbReference type="GO" id="GO:0070531">
    <property type="term" value="C:BRCA1-A complex"/>
    <property type="evidence" value="ECO:0007669"/>
    <property type="project" value="TreeGrafter"/>
</dbReference>
<evidence type="ECO:0000313" key="7">
    <source>
        <dbReference type="WBParaSite" id="ASIM_0001867801-mRNA-1"/>
    </source>
</evidence>
<dbReference type="Gene3D" id="1.25.40.20">
    <property type="entry name" value="Ankyrin repeat-containing domain"/>
    <property type="match status" value="1"/>
</dbReference>
<reference evidence="5 6" key="2">
    <citation type="submission" date="2018-11" db="EMBL/GenBank/DDBJ databases">
        <authorList>
            <consortium name="Pathogen Informatics"/>
        </authorList>
    </citation>
    <scope>NUCLEOTIDE SEQUENCE [LARGE SCALE GENOMIC DNA]</scope>
</reference>
<accession>A0A0M3KCH8</accession>
<evidence type="ECO:0000313" key="5">
    <source>
        <dbReference type="EMBL" id="VDK63101.1"/>
    </source>
</evidence>
<dbReference type="PROSITE" id="PS50297">
    <property type="entry name" value="ANK_REP_REGION"/>
    <property type="match status" value="2"/>
</dbReference>
<evidence type="ECO:0000256" key="4">
    <source>
        <dbReference type="SAM" id="MobiDB-lite"/>
    </source>
</evidence>
<evidence type="ECO:0000313" key="6">
    <source>
        <dbReference type="Proteomes" id="UP000267096"/>
    </source>
</evidence>
<dbReference type="SMART" id="SM00248">
    <property type="entry name" value="ANK"/>
    <property type="match status" value="4"/>
</dbReference>
<dbReference type="PANTHER" id="PTHR24171">
    <property type="entry name" value="ANKYRIN REPEAT DOMAIN-CONTAINING PROTEIN 39-RELATED"/>
    <property type="match status" value="1"/>
</dbReference>
<dbReference type="AlphaFoldDB" id="A0A0M3KCH8"/>
<reference evidence="7" key="1">
    <citation type="submission" date="2017-02" db="UniProtKB">
        <authorList>
            <consortium name="WormBaseParasite"/>
        </authorList>
    </citation>
    <scope>IDENTIFICATION</scope>
</reference>
<dbReference type="PROSITE" id="PS50088">
    <property type="entry name" value="ANK_REPEAT"/>
    <property type="match status" value="2"/>
</dbReference>
<dbReference type="Proteomes" id="UP000267096">
    <property type="component" value="Unassembled WGS sequence"/>
</dbReference>
<evidence type="ECO:0000256" key="3">
    <source>
        <dbReference type="PROSITE-ProRule" id="PRU00023"/>
    </source>
</evidence>